<reference evidence="4 5" key="1">
    <citation type="journal article" date="2019" name="Int. J. Syst. Evol. Microbiol.">
        <title>The Global Catalogue of Microorganisms (GCM) 10K type strain sequencing project: providing services to taxonomists for standard genome sequencing and annotation.</title>
        <authorList>
            <consortium name="The Broad Institute Genomics Platform"/>
            <consortium name="The Broad Institute Genome Sequencing Center for Infectious Disease"/>
            <person name="Wu L."/>
            <person name="Ma J."/>
        </authorList>
    </citation>
    <scope>NUCLEOTIDE SEQUENCE [LARGE SCALE GENOMIC DNA]</scope>
    <source>
        <strain evidence="4 5">JCM 13004</strain>
    </source>
</reference>
<dbReference type="PROSITE" id="PS50977">
    <property type="entry name" value="HTH_TETR_2"/>
    <property type="match status" value="1"/>
</dbReference>
<evidence type="ECO:0000256" key="2">
    <source>
        <dbReference type="PROSITE-ProRule" id="PRU00335"/>
    </source>
</evidence>
<evidence type="ECO:0000313" key="5">
    <source>
        <dbReference type="Proteomes" id="UP001500037"/>
    </source>
</evidence>
<evidence type="ECO:0000313" key="4">
    <source>
        <dbReference type="EMBL" id="GAA1263231.1"/>
    </source>
</evidence>
<protein>
    <submittedName>
        <fullName evidence="4">TetR/AcrR family transcriptional regulator</fullName>
    </submittedName>
</protein>
<dbReference type="PANTHER" id="PTHR30055">
    <property type="entry name" value="HTH-TYPE TRANSCRIPTIONAL REGULATOR RUTR"/>
    <property type="match status" value="1"/>
</dbReference>
<dbReference type="PANTHER" id="PTHR30055:SF153">
    <property type="entry name" value="HTH-TYPE TRANSCRIPTIONAL REPRESSOR RV3405C"/>
    <property type="match status" value="1"/>
</dbReference>
<dbReference type="Proteomes" id="UP001500037">
    <property type="component" value="Unassembled WGS sequence"/>
</dbReference>
<evidence type="ECO:0000256" key="1">
    <source>
        <dbReference type="ARBA" id="ARBA00023125"/>
    </source>
</evidence>
<dbReference type="InterPro" id="IPR050109">
    <property type="entry name" value="HTH-type_TetR-like_transc_reg"/>
</dbReference>
<evidence type="ECO:0000259" key="3">
    <source>
        <dbReference type="PROSITE" id="PS50977"/>
    </source>
</evidence>
<keyword evidence="1 2" id="KW-0238">DNA-binding</keyword>
<dbReference type="Pfam" id="PF00440">
    <property type="entry name" value="TetR_N"/>
    <property type="match status" value="1"/>
</dbReference>
<feature type="DNA-binding region" description="H-T-H motif" evidence="2">
    <location>
        <begin position="48"/>
        <end position="67"/>
    </location>
</feature>
<dbReference type="PRINTS" id="PR00455">
    <property type="entry name" value="HTHTETR"/>
</dbReference>
<dbReference type="InterPro" id="IPR036271">
    <property type="entry name" value="Tet_transcr_reg_TetR-rel_C_sf"/>
</dbReference>
<sequence length="234" mass="25391">MVSQRINRASEESAKEAPEFRAANAIPEERILDAAQRLLLTIGPQRMTMADLARQAGVSRATLYRRWGSVREVLGALTTRAWVALAVQAFPDGAPGTVAGAGPASPHGRERLVDGVVRLARGIRTHPLLRTIIELDPDFLTPYLLKRRGTNTNHQLDLLEAGLRAGIADGSVRAADPVLLARSVLLTAWSFTLTGPVFADEPEGTGPELERLDGELRLLLDRYLAPLTEGRPTP</sequence>
<dbReference type="InterPro" id="IPR001647">
    <property type="entry name" value="HTH_TetR"/>
</dbReference>
<dbReference type="InterPro" id="IPR009057">
    <property type="entry name" value="Homeodomain-like_sf"/>
</dbReference>
<dbReference type="EMBL" id="BAAALF010000157">
    <property type="protein sequence ID" value="GAA1263231.1"/>
    <property type="molecule type" value="Genomic_DNA"/>
</dbReference>
<organism evidence="4 5">
    <name type="scientific">Kitasatospora nipponensis</name>
    <dbReference type="NCBI Taxonomy" id="258049"/>
    <lineage>
        <taxon>Bacteria</taxon>
        <taxon>Bacillati</taxon>
        <taxon>Actinomycetota</taxon>
        <taxon>Actinomycetes</taxon>
        <taxon>Kitasatosporales</taxon>
        <taxon>Streptomycetaceae</taxon>
        <taxon>Kitasatospora</taxon>
    </lineage>
</organism>
<dbReference type="SUPFAM" id="SSF46689">
    <property type="entry name" value="Homeodomain-like"/>
    <property type="match status" value="1"/>
</dbReference>
<dbReference type="Gene3D" id="1.10.357.10">
    <property type="entry name" value="Tetracycline Repressor, domain 2"/>
    <property type="match status" value="1"/>
</dbReference>
<dbReference type="SUPFAM" id="SSF48498">
    <property type="entry name" value="Tetracyclin repressor-like, C-terminal domain"/>
    <property type="match status" value="1"/>
</dbReference>
<feature type="domain" description="HTH tetR-type" evidence="3">
    <location>
        <begin position="25"/>
        <end position="85"/>
    </location>
</feature>
<dbReference type="RefSeq" id="WP_344445314.1">
    <property type="nucleotide sequence ID" value="NZ_BAAALF010000157.1"/>
</dbReference>
<accession>A0ABN1WSF9</accession>
<dbReference type="Gene3D" id="1.10.10.60">
    <property type="entry name" value="Homeodomain-like"/>
    <property type="match status" value="1"/>
</dbReference>
<proteinExistence type="predicted"/>
<name>A0ABN1WSF9_9ACTN</name>
<comment type="caution">
    <text evidence="4">The sequence shown here is derived from an EMBL/GenBank/DDBJ whole genome shotgun (WGS) entry which is preliminary data.</text>
</comment>
<keyword evidence="5" id="KW-1185">Reference proteome</keyword>
<gene>
    <name evidence="4" type="ORF">GCM10009665_61030</name>
</gene>